<reference evidence="11 12" key="1">
    <citation type="submission" date="2023-10" db="EMBL/GenBank/DDBJ databases">
        <title>Draft Genome Sequence of Candida saopaulonensis from a very Premature Infant with Sepsis.</title>
        <authorList>
            <person name="Ning Y."/>
            <person name="Dai R."/>
            <person name="Xiao M."/>
            <person name="Xu Y."/>
            <person name="Yan Q."/>
            <person name="Zhang L."/>
        </authorList>
    </citation>
    <scope>NUCLEOTIDE SEQUENCE [LARGE SCALE GENOMIC DNA]</scope>
    <source>
        <strain evidence="11 12">19XY460</strain>
    </source>
</reference>
<evidence type="ECO:0000256" key="2">
    <source>
        <dbReference type="ARBA" id="ARBA00022448"/>
    </source>
</evidence>
<evidence type="ECO:0000313" key="12">
    <source>
        <dbReference type="Proteomes" id="UP001338582"/>
    </source>
</evidence>
<proteinExistence type="inferred from homology"/>
<keyword evidence="4" id="KW-0653">Protein transport</keyword>
<dbReference type="KEGG" id="asau:88171683"/>
<dbReference type="GO" id="GO:0016192">
    <property type="term" value="P:vesicle-mediated transport"/>
    <property type="evidence" value="ECO:0007669"/>
    <property type="project" value="InterPro"/>
</dbReference>
<dbReference type="Pfam" id="PF00957">
    <property type="entry name" value="Synaptobrevin"/>
    <property type="match status" value="1"/>
</dbReference>
<dbReference type="GO" id="GO:0016020">
    <property type="term" value="C:membrane"/>
    <property type="evidence" value="ECO:0007669"/>
    <property type="project" value="InterPro"/>
</dbReference>
<dbReference type="InterPro" id="IPR051097">
    <property type="entry name" value="Synaptobrevin-like_transport"/>
</dbReference>
<organism evidence="11 12">
    <name type="scientific">Australozyma saopauloensis</name>
    <dbReference type="NCBI Taxonomy" id="291208"/>
    <lineage>
        <taxon>Eukaryota</taxon>
        <taxon>Fungi</taxon>
        <taxon>Dikarya</taxon>
        <taxon>Ascomycota</taxon>
        <taxon>Saccharomycotina</taxon>
        <taxon>Pichiomycetes</taxon>
        <taxon>Metschnikowiaceae</taxon>
        <taxon>Australozyma</taxon>
    </lineage>
</organism>
<evidence type="ECO:0000256" key="5">
    <source>
        <dbReference type="ARBA" id="ARBA00022989"/>
    </source>
</evidence>
<keyword evidence="2" id="KW-0813">Transport</keyword>
<dbReference type="Proteomes" id="UP001338582">
    <property type="component" value="Chromosome 1"/>
</dbReference>
<evidence type="ECO:0000256" key="7">
    <source>
        <dbReference type="ARBA" id="ARBA00046280"/>
    </source>
</evidence>
<keyword evidence="3 9" id="KW-0812">Transmembrane</keyword>
<evidence type="ECO:0000256" key="1">
    <source>
        <dbReference type="ARBA" id="ARBA00008025"/>
    </source>
</evidence>
<sequence length="222" mass="24769">MKKTLHGADGGTDLVTVVTLAHQNVNRTLILSTLKKIMDKYFEFREDLGRTATASALDAGDAAPGSPQTLHEESNLGKLGEFKLYMTQIIKFEELQYDTNRRMYSFGAAGLGDRYSDQEPGEIITPNSLVSATEEVDEVRSLMLENINKILGRGDKISSLVDQTERLQSSSVMFQKNALAIKRQMWWSNIKFFGILGGIGLVLLYLFIGVECGYPFFSECIH</sequence>
<dbReference type="InterPro" id="IPR001388">
    <property type="entry name" value="Synaptobrevin-like"/>
</dbReference>
<evidence type="ECO:0000256" key="3">
    <source>
        <dbReference type="ARBA" id="ARBA00022692"/>
    </source>
</evidence>
<feature type="transmembrane region" description="Helical" evidence="9">
    <location>
        <begin position="192"/>
        <end position="217"/>
    </location>
</feature>
<evidence type="ECO:0000256" key="8">
    <source>
        <dbReference type="PROSITE-ProRule" id="PRU00290"/>
    </source>
</evidence>
<gene>
    <name evidence="11" type="ORF">PUMCH_000614</name>
</gene>
<dbReference type="PROSITE" id="PS50892">
    <property type="entry name" value="V_SNARE"/>
    <property type="match status" value="1"/>
</dbReference>
<dbReference type="GO" id="GO:0015031">
    <property type="term" value="P:protein transport"/>
    <property type="evidence" value="ECO:0007669"/>
    <property type="project" value="UniProtKB-KW"/>
</dbReference>
<feature type="domain" description="V-SNARE coiled-coil homology" evidence="10">
    <location>
        <begin position="128"/>
        <end position="188"/>
    </location>
</feature>
<accession>A0AAX4H599</accession>
<dbReference type="GO" id="GO:0005737">
    <property type="term" value="C:cytoplasm"/>
    <property type="evidence" value="ECO:0007669"/>
    <property type="project" value="UniProtKB-ARBA"/>
</dbReference>
<keyword evidence="6 9" id="KW-0472">Membrane</keyword>
<dbReference type="PRINTS" id="PR00219">
    <property type="entry name" value="SYNAPTOBREVN"/>
</dbReference>
<comment type="similarity">
    <text evidence="1">Belongs to the synaptobrevin family.</text>
</comment>
<evidence type="ECO:0000259" key="10">
    <source>
        <dbReference type="PROSITE" id="PS50892"/>
    </source>
</evidence>
<dbReference type="Gene3D" id="1.20.5.110">
    <property type="match status" value="1"/>
</dbReference>
<comment type="subcellular location">
    <subcellularLocation>
        <location evidence="7">Endomembrane system</location>
        <topology evidence="7">Single-pass type IV membrane protein</topology>
    </subcellularLocation>
</comment>
<evidence type="ECO:0000256" key="9">
    <source>
        <dbReference type="SAM" id="Phobius"/>
    </source>
</evidence>
<evidence type="ECO:0000313" key="11">
    <source>
        <dbReference type="EMBL" id="WPK23376.1"/>
    </source>
</evidence>
<keyword evidence="12" id="KW-1185">Reference proteome</keyword>
<name>A0AAX4H599_9ASCO</name>
<dbReference type="CDD" id="cd15843">
    <property type="entry name" value="R-SNARE"/>
    <property type="match status" value="1"/>
</dbReference>
<dbReference type="PANTHER" id="PTHR21136:SF168">
    <property type="entry name" value="VESICLE-ASSOCIATED MEMBRANE PROTEIN 9"/>
    <property type="match status" value="1"/>
</dbReference>
<keyword evidence="5 9" id="KW-1133">Transmembrane helix</keyword>
<dbReference type="PANTHER" id="PTHR21136">
    <property type="entry name" value="SNARE PROTEINS"/>
    <property type="match status" value="1"/>
</dbReference>
<dbReference type="SUPFAM" id="SSF58038">
    <property type="entry name" value="SNARE fusion complex"/>
    <property type="match status" value="1"/>
</dbReference>
<dbReference type="InterPro" id="IPR042855">
    <property type="entry name" value="V_SNARE_CC"/>
</dbReference>
<evidence type="ECO:0000256" key="4">
    <source>
        <dbReference type="ARBA" id="ARBA00022927"/>
    </source>
</evidence>
<dbReference type="FunFam" id="1.20.5.110:FF:000004">
    <property type="entry name" value="Vesicle-associated membrane protein 7"/>
    <property type="match status" value="1"/>
</dbReference>
<keyword evidence="8" id="KW-0175">Coiled coil</keyword>
<dbReference type="EMBL" id="CP138894">
    <property type="protein sequence ID" value="WPK23376.1"/>
    <property type="molecule type" value="Genomic_DNA"/>
</dbReference>
<dbReference type="RefSeq" id="XP_062875763.1">
    <property type="nucleotide sequence ID" value="XM_063019693.1"/>
</dbReference>
<dbReference type="GeneID" id="88171683"/>
<protein>
    <recommendedName>
        <fullName evidence="10">V-SNARE coiled-coil homology domain-containing protein</fullName>
    </recommendedName>
</protein>
<dbReference type="AlphaFoldDB" id="A0AAX4H599"/>
<evidence type="ECO:0000256" key="6">
    <source>
        <dbReference type="ARBA" id="ARBA00023136"/>
    </source>
</evidence>
<dbReference type="GO" id="GO:0012505">
    <property type="term" value="C:endomembrane system"/>
    <property type="evidence" value="ECO:0007669"/>
    <property type="project" value="UniProtKB-SubCell"/>
</dbReference>